<evidence type="ECO:0000313" key="2">
    <source>
        <dbReference type="EMBL" id="KAA6331839.1"/>
    </source>
</evidence>
<dbReference type="PANTHER" id="PTHR40094:SF1">
    <property type="entry name" value="UBIQUITIN DOMAIN-CONTAINING PROTEIN"/>
    <property type="match status" value="1"/>
</dbReference>
<dbReference type="GO" id="GO:0004866">
    <property type="term" value="F:endopeptidase inhibitor activity"/>
    <property type="evidence" value="ECO:0007669"/>
    <property type="project" value="InterPro"/>
</dbReference>
<dbReference type="AlphaFoldDB" id="A0A5J4RDR8"/>
<sequence>MRKIVILLFLCLFRGWTLPSQAQSFDNLWKQVEQAERQSLPQTVLKLTDNIFRKAETEKNSPQMLKAYIRRTQYQENLTPDSFYVHLADIEHWANTASVSIDRAILHSIVAEMYADYAYQNSWQLRNNRKIVDDEQLTDIRQWSGNRFVQRVLEHTRMALKDSLLLLDTSSKTYIPFVVTNKTSDYYGHDMYHLLTLRGTNALSRLLWDKDPTVTAEAYSLFHAMIGVYGKRNNQDAVLLATLDSLSWNRNDELSEEALNKLIAGNKSRETCAEAYLIKAQQANQKRKYTEALQLCNEAIAKYPKYRRINALESLKQEILKPALSISFSRKTYSGATIDLRVNHRNLSSFTVEYHKVNLPATSPLLNKQPDKAFYKKYGRKVDSQRLSLSPANDYSFQDTVITVKAPSKGVYLMRITPSGGKAETSEGFLFVTDFQVLIRTLSGDNQCEIAVLDAESGKPVSDALVRLFTEKKGERVEVKTLSTGNNGKVQFFWTASPDTYRYLTAEKDGDRAMPFQDIYKRNYSGDEKPRSQMTLLTDRSLYRPGQTVYVKGIAYDSQVDTANVVTGKNYTLTLTDGTNREIGKKEVRTNDFGSFTTDFVLPSSGLNGEYYVKTGEGTSINIRVEEYKRPTFDVVFASQEDTYRLGDSLKIRGTVKTYSGFPLQEVSVKYTLTRQAFTWLRFRRDRTLLASGITTANEAGEFTVPVQLQADTNDGFYIYEIEVAVTNAAGETQTSTTNIAAGSRSLLLSAQIAEKICKEQSGNATFRATNLNLKPVNTEVEYKLFLQKGEKEGRREEVVHSGTFTANTEMPLSAWQHLPSGTYKLTLSAQDEQGRKADYEQEILLFSINDTRPSVKTEVWYYPVHTEFNASQSASFIFGTSGKDAYILTDVFCGNKRLESKILQLSDTLVRFDYPYKEEYGRGLDISFAFVKEGKFHQQEVHLTKKMPEKELKITREVFRNKLLPGQKEEWKFTVKTPQGLPAVAEMLAFMYDASLDKIWKNNRTFHVNYSLGYSFHSWFPYDTRYNYYSFWFPSAQLTIPG</sequence>
<dbReference type="EMBL" id="SNRY01001318">
    <property type="protein sequence ID" value="KAA6331839.1"/>
    <property type="molecule type" value="Genomic_DNA"/>
</dbReference>
<reference evidence="2" key="1">
    <citation type="submission" date="2019-03" db="EMBL/GenBank/DDBJ databases">
        <title>Single cell metagenomics reveals metabolic interactions within the superorganism composed of flagellate Streblomastix strix and complex community of Bacteroidetes bacteria on its surface.</title>
        <authorList>
            <person name="Treitli S.C."/>
            <person name="Kolisko M."/>
            <person name="Husnik F."/>
            <person name="Keeling P."/>
            <person name="Hampl V."/>
        </authorList>
    </citation>
    <scope>NUCLEOTIDE SEQUENCE</scope>
    <source>
        <strain evidence="2">STM</strain>
    </source>
</reference>
<dbReference type="InterPro" id="IPR051802">
    <property type="entry name" value="YfhM-like"/>
</dbReference>
<gene>
    <name evidence="2" type="ORF">EZS27_019593</name>
</gene>
<feature type="domain" description="Macroglobulin" evidence="1">
    <location>
        <begin position="536"/>
        <end position="615"/>
    </location>
</feature>
<feature type="non-terminal residue" evidence="2">
    <location>
        <position position="1043"/>
    </location>
</feature>
<dbReference type="InterPro" id="IPR002890">
    <property type="entry name" value="MG2"/>
</dbReference>
<evidence type="ECO:0000259" key="1">
    <source>
        <dbReference type="Pfam" id="PF01835"/>
    </source>
</evidence>
<protein>
    <recommendedName>
        <fullName evidence="1">Macroglobulin domain-containing protein</fullName>
    </recommendedName>
</protein>
<dbReference type="PANTHER" id="PTHR40094">
    <property type="entry name" value="ALPHA-2-MACROGLOBULIN HOMOLOG"/>
    <property type="match status" value="1"/>
</dbReference>
<organism evidence="2">
    <name type="scientific">termite gut metagenome</name>
    <dbReference type="NCBI Taxonomy" id="433724"/>
    <lineage>
        <taxon>unclassified sequences</taxon>
        <taxon>metagenomes</taxon>
        <taxon>organismal metagenomes</taxon>
    </lineage>
</organism>
<comment type="caution">
    <text evidence="2">The sequence shown here is derived from an EMBL/GenBank/DDBJ whole genome shotgun (WGS) entry which is preliminary data.</text>
</comment>
<proteinExistence type="predicted"/>
<dbReference type="Pfam" id="PF01835">
    <property type="entry name" value="MG2"/>
    <property type="match status" value="1"/>
</dbReference>
<accession>A0A5J4RDR8</accession>
<name>A0A5J4RDR8_9ZZZZ</name>
<dbReference type="Gene3D" id="2.60.40.1930">
    <property type="match status" value="1"/>
</dbReference>